<dbReference type="InterPro" id="IPR011043">
    <property type="entry name" value="Gal_Oxase/kelch_b-propeller"/>
</dbReference>
<dbReference type="InterPro" id="IPR001810">
    <property type="entry name" value="F-box_dom"/>
</dbReference>
<dbReference type="Pfam" id="PF12937">
    <property type="entry name" value="F-box-like"/>
    <property type="match status" value="1"/>
</dbReference>
<evidence type="ECO:0000313" key="3">
    <source>
        <dbReference type="Proteomes" id="UP001172457"/>
    </source>
</evidence>
<feature type="domain" description="F-box" evidence="1">
    <location>
        <begin position="1"/>
        <end position="43"/>
    </location>
</feature>
<dbReference type="InterPro" id="IPR036047">
    <property type="entry name" value="F-box-like_dom_sf"/>
</dbReference>
<accession>A0AA38TJU4</accession>
<dbReference type="Gene3D" id="1.20.1280.50">
    <property type="match status" value="1"/>
</dbReference>
<evidence type="ECO:0000259" key="1">
    <source>
        <dbReference type="PROSITE" id="PS50181"/>
    </source>
</evidence>
<dbReference type="SUPFAM" id="SSF81383">
    <property type="entry name" value="F-box domain"/>
    <property type="match status" value="1"/>
</dbReference>
<comment type="caution">
    <text evidence="2">The sequence shown here is derived from an EMBL/GenBank/DDBJ whole genome shotgun (WGS) entry which is preliminary data.</text>
</comment>
<dbReference type="PANTHER" id="PTHR31672:SF13">
    <property type="entry name" value="F-BOX PROTEIN CPR30-LIKE"/>
    <property type="match status" value="1"/>
</dbReference>
<dbReference type="SUPFAM" id="SSF50965">
    <property type="entry name" value="Galactose oxidase, central domain"/>
    <property type="match status" value="1"/>
</dbReference>
<dbReference type="NCBIfam" id="TIGR01640">
    <property type="entry name" value="F_box_assoc_1"/>
    <property type="match status" value="1"/>
</dbReference>
<dbReference type="InterPro" id="IPR050796">
    <property type="entry name" value="SCF_F-box_component"/>
</dbReference>
<dbReference type="InterPro" id="IPR006527">
    <property type="entry name" value="F-box-assoc_dom_typ1"/>
</dbReference>
<reference evidence="2" key="1">
    <citation type="submission" date="2023-03" db="EMBL/GenBank/DDBJ databases">
        <title>Chromosome-scale reference genome and RAD-based genetic map of yellow starthistle (Centaurea solstitialis) reveal putative structural variation and QTLs associated with invader traits.</title>
        <authorList>
            <person name="Reatini B."/>
            <person name="Cang F.A."/>
            <person name="Jiang Q."/>
            <person name="Mckibben M.T.W."/>
            <person name="Barker M.S."/>
            <person name="Rieseberg L.H."/>
            <person name="Dlugosch K.M."/>
        </authorList>
    </citation>
    <scope>NUCLEOTIDE SEQUENCE</scope>
    <source>
        <strain evidence="2">CAN-66</strain>
        <tissue evidence="2">Leaf</tissue>
    </source>
</reference>
<dbReference type="PROSITE" id="PS50181">
    <property type="entry name" value="FBOX"/>
    <property type="match status" value="1"/>
</dbReference>
<keyword evidence="3" id="KW-1185">Reference proteome</keyword>
<dbReference type="PANTHER" id="PTHR31672">
    <property type="entry name" value="BNACNNG10540D PROTEIN"/>
    <property type="match status" value="1"/>
</dbReference>
<dbReference type="EMBL" id="JARYMX010000004">
    <property type="protein sequence ID" value="KAJ9551828.1"/>
    <property type="molecule type" value="Genomic_DNA"/>
</dbReference>
<dbReference type="AlphaFoldDB" id="A0AA38TJU4"/>
<dbReference type="CDD" id="cd22157">
    <property type="entry name" value="F-box_AtFBW1-like"/>
    <property type="match status" value="1"/>
</dbReference>
<organism evidence="2 3">
    <name type="scientific">Centaurea solstitialis</name>
    <name type="common">yellow star-thistle</name>
    <dbReference type="NCBI Taxonomy" id="347529"/>
    <lineage>
        <taxon>Eukaryota</taxon>
        <taxon>Viridiplantae</taxon>
        <taxon>Streptophyta</taxon>
        <taxon>Embryophyta</taxon>
        <taxon>Tracheophyta</taxon>
        <taxon>Spermatophyta</taxon>
        <taxon>Magnoliopsida</taxon>
        <taxon>eudicotyledons</taxon>
        <taxon>Gunneridae</taxon>
        <taxon>Pentapetalae</taxon>
        <taxon>asterids</taxon>
        <taxon>campanulids</taxon>
        <taxon>Asterales</taxon>
        <taxon>Asteraceae</taxon>
        <taxon>Carduoideae</taxon>
        <taxon>Cardueae</taxon>
        <taxon>Centaureinae</taxon>
        <taxon>Centaurea</taxon>
    </lineage>
</organism>
<name>A0AA38TJU4_9ASTR</name>
<evidence type="ECO:0000313" key="2">
    <source>
        <dbReference type="EMBL" id="KAJ9551828.1"/>
    </source>
</evidence>
<dbReference type="Pfam" id="PF07734">
    <property type="entry name" value="FBA_1"/>
    <property type="match status" value="1"/>
</dbReference>
<proteinExistence type="predicted"/>
<dbReference type="SMART" id="SM00256">
    <property type="entry name" value="FBOX"/>
    <property type="match status" value="1"/>
</dbReference>
<protein>
    <recommendedName>
        <fullName evidence="1">F-box domain-containing protein</fullName>
    </recommendedName>
</protein>
<dbReference type="Proteomes" id="UP001172457">
    <property type="component" value="Chromosome 4"/>
</dbReference>
<sequence length="392" mass="44762">MEELPAELTIDIFSRLPAKTIVHCKRVCKKWRNLVSDSSFVNLHLSRSPTSLIVHQNYRSQGSVDPGILKLVEIEDKDDHHHLHHDHPPMSLDFNTVPIFENDVTYQMGSVNGLICVWQTSRGQANNTYICNPVTREMMIIPQYYDRDVTVNAYGFGVSSLTGEYKVVRTFERELPSDGEISYPTSVLKAEVYTLGTGQWRRLGGAPYRLDGSKFGVVLNDHCHWIVVSSNRYTRENICTFDLNKETFQLFPYPPCEAIEVINSHCHSLAVLKSCLCICDAEDFKFTIWTMKEYGIKKSWHKEVVITEAISHGVVWLQTISLIECLKDGTILFVSGGLWAFYPTSATVEEIKRFDWSEIAFTYRPSFLSLQNFESEKGFISKNRPGPSPIKD</sequence>
<dbReference type="InterPro" id="IPR017451">
    <property type="entry name" value="F-box-assoc_interact_dom"/>
</dbReference>
<gene>
    <name evidence="2" type="ORF">OSB04_015873</name>
</gene>